<comment type="caution">
    <text evidence="1">The sequence shown here is derived from an EMBL/GenBank/DDBJ whole genome shotgun (WGS) entry which is preliminary data.</text>
</comment>
<sequence>MCDRRILERHQRPKPRKDQSIEGKYTQKHTMEAAIAGTNYAIQIITLYLRVNPTHQFLKVLDDESQFSAANHPLPSSDESKILKHEQINIKEESISDNNEQNGEETREPQQIEQVGRESFSNVSKTQSLQASISSEVFCVVYASTIEKNEADSHLKDVPEYTILDKVVERSTTEPVGIEFEATMEESMKCHIPKIKEEGNEYYSANFNSSNPNNEELDKQDLTKGKSRIYSRAILSN</sequence>
<evidence type="ECO:0000313" key="1">
    <source>
        <dbReference type="EMBL" id="KAJ8682220.1"/>
    </source>
</evidence>
<accession>A0ACC2PFL0</accession>
<dbReference type="EMBL" id="CM056741">
    <property type="protein sequence ID" value="KAJ8682220.1"/>
    <property type="molecule type" value="Genomic_DNA"/>
</dbReference>
<reference evidence="1" key="1">
    <citation type="submission" date="2023-04" db="EMBL/GenBank/DDBJ databases">
        <title>A chromosome-level genome assembly of the parasitoid wasp Eretmocerus hayati.</title>
        <authorList>
            <person name="Zhong Y."/>
            <person name="Liu S."/>
            <person name="Liu Y."/>
        </authorList>
    </citation>
    <scope>NUCLEOTIDE SEQUENCE</scope>
    <source>
        <strain evidence="1">ZJU_SS_LIU_2023</strain>
    </source>
</reference>
<protein>
    <submittedName>
        <fullName evidence="1">Uncharacterized protein</fullName>
    </submittedName>
</protein>
<dbReference type="Proteomes" id="UP001239111">
    <property type="component" value="Chromosome 1"/>
</dbReference>
<keyword evidence="2" id="KW-1185">Reference proteome</keyword>
<name>A0ACC2PFL0_9HYME</name>
<evidence type="ECO:0000313" key="2">
    <source>
        <dbReference type="Proteomes" id="UP001239111"/>
    </source>
</evidence>
<gene>
    <name evidence="1" type="ORF">QAD02_018012</name>
</gene>
<organism evidence="1 2">
    <name type="scientific">Eretmocerus hayati</name>
    <dbReference type="NCBI Taxonomy" id="131215"/>
    <lineage>
        <taxon>Eukaryota</taxon>
        <taxon>Metazoa</taxon>
        <taxon>Ecdysozoa</taxon>
        <taxon>Arthropoda</taxon>
        <taxon>Hexapoda</taxon>
        <taxon>Insecta</taxon>
        <taxon>Pterygota</taxon>
        <taxon>Neoptera</taxon>
        <taxon>Endopterygota</taxon>
        <taxon>Hymenoptera</taxon>
        <taxon>Apocrita</taxon>
        <taxon>Proctotrupomorpha</taxon>
        <taxon>Chalcidoidea</taxon>
        <taxon>Aphelinidae</taxon>
        <taxon>Aphelininae</taxon>
        <taxon>Eretmocerus</taxon>
    </lineage>
</organism>
<proteinExistence type="predicted"/>